<evidence type="ECO:0000256" key="8">
    <source>
        <dbReference type="ARBA" id="ARBA00022960"/>
    </source>
</evidence>
<evidence type="ECO:0000256" key="15">
    <source>
        <dbReference type="ARBA" id="ARBA00049902"/>
    </source>
</evidence>
<evidence type="ECO:0000256" key="10">
    <source>
        <dbReference type="ARBA" id="ARBA00022989"/>
    </source>
</evidence>
<accession>A0A179EQ75</accession>
<feature type="domain" description="Glycosyl transferase family 51" evidence="18">
    <location>
        <begin position="88"/>
        <end position="258"/>
    </location>
</feature>
<organism evidence="19 20">
    <name type="scientific">Enterococcus thailandicus</name>
    <dbReference type="NCBI Taxonomy" id="417368"/>
    <lineage>
        <taxon>Bacteria</taxon>
        <taxon>Bacillati</taxon>
        <taxon>Bacillota</taxon>
        <taxon>Bacilli</taxon>
        <taxon>Lactobacillales</taxon>
        <taxon>Enterococcaceae</taxon>
        <taxon>Enterococcus</taxon>
    </lineage>
</organism>
<evidence type="ECO:0000256" key="3">
    <source>
        <dbReference type="ARBA" id="ARBA00022670"/>
    </source>
</evidence>
<keyword evidence="7" id="KW-0378">Hydrolase</keyword>
<evidence type="ECO:0000256" key="4">
    <source>
        <dbReference type="ARBA" id="ARBA00022676"/>
    </source>
</evidence>
<protein>
    <submittedName>
        <fullName evidence="19">Transglycosylase</fullName>
    </submittedName>
</protein>
<sequence length="781" mass="86770">MPQKDIKKRKKHANTERWFIPKIIFRVFQSLAVVIVVLLLLAGALGLGIGAGYFAYLVEDTQTPTKEELQADLGNITETSKLVYSDNSEISTIQTDLMRTTVASDKISPLLKTAIISTEDEYFDEHDGFVPKAVLRALVSEATGIGSSGGSTLTQQLVKQQILTDETTFKRKANEILLSAQVEKYFSKDEIISTYLNVSPFGRNNKGQNIAGVQEAAKGIFGVDAKDVSLPQAAFIAGLPQSPITYSPYTNTGALKEDVSDGLDRKDFVLFSMYREKKITKDEYEAAKAYDLTKDFLPQQIAEQNDRGFLYYTVMNNATEIVTKQLAEKDNADLADSKTYDAYYQKAQQTIQNKGYTVHSTIDKDIYAAMQDAVANYGYLLDDVSGTRVETGNVLMDNRTGRIYGFVGSRDYAQSQNNHAFDMMRQAGSSIKPVLVYGPAIDMGLVGSESRISNYTTTWKEGANSGEEIVNATNQHLNTFQTIRESLDWSNNIPAYHLYQDVLDSGGSKQAAYDNYLAKMNYPKNDNWGVESAPLGTVEVTTLQQTNGFQTLANNGVYQEGYLIDSITDNEGNVIYQHEEKPVRVYSEAAASIMNNLMRSVLDQKITTPFKEVITNLDGTLGNVDWVGKTGSTNEYRDSWLIVSTPSITISSWSGHDDNTPMDNQAGKRSANYLAYLINRVYQTNPTVFATQEKFELSSDVKKEKVASFTGQLPGKVTVNKRSIQTPSNTVESLWAKNEPEKSTFKFGIGGTDDNYTDYWKTASTYARTTSKTKNARNNND</sequence>
<comment type="catalytic activity">
    <reaction evidence="14">
        <text>Preferential cleavage: (Ac)2-L-Lys-D-Ala-|-D-Ala. Also transpeptidation of peptidyl-alanyl moieties that are N-acyl substituents of D-alanine.</text>
        <dbReference type="EC" id="3.4.16.4"/>
    </reaction>
</comment>
<dbReference type="Proteomes" id="UP000078516">
    <property type="component" value="Unassembled WGS sequence"/>
</dbReference>
<keyword evidence="11 16" id="KW-0472">Membrane</keyword>
<proteinExistence type="predicted"/>
<keyword evidence="12" id="KW-0511">Multifunctional enzyme</keyword>
<evidence type="ECO:0000256" key="6">
    <source>
        <dbReference type="ARBA" id="ARBA00022692"/>
    </source>
</evidence>
<dbReference type="GO" id="GO:0071555">
    <property type="term" value="P:cell wall organization"/>
    <property type="evidence" value="ECO:0007669"/>
    <property type="project" value="UniProtKB-KW"/>
</dbReference>
<dbReference type="InterPro" id="IPR001264">
    <property type="entry name" value="Glyco_trans_51"/>
</dbReference>
<dbReference type="AlphaFoldDB" id="A0A179EQ75"/>
<dbReference type="PANTHER" id="PTHR32282">
    <property type="entry name" value="BINDING PROTEIN TRANSPEPTIDASE, PUTATIVE-RELATED"/>
    <property type="match status" value="1"/>
</dbReference>
<name>A0A179EQ75_ENTTH</name>
<gene>
    <name evidence="19" type="ORF">A6E74_07850</name>
</gene>
<evidence type="ECO:0000256" key="5">
    <source>
        <dbReference type="ARBA" id="ARBA00022679"/>
    </source>
</evidence>
<comment type="caution">
    <text evidence="19">The sequence shown here is derived from an EMBL/GenBank/DDBJ whole genome shotgun (WGS) entry which is preliminary data.</text>
</comment>
<dbReference type="InterPro" id="IPR050396">
    <property type="entry name" value="Glycosyltr_51/Transpeptidase"/>
</dbReference>
<dbReference type="SUPFAM" id="SSF53955">
    <property type="entry name" value="Lysozyme-like"/>
    <property type="match status" value="1"/>
</dbReference>
<evidence type="ECO:0000256" key="12">
    <source>
        <dbReference type="ARBA" id="ARBA00023268"/>
    </source>
</evidence>
<reference evidence="19 20" key="1">
    <citation type="submission" date="2016-04" db="EMBL/GenBank/DDBJ databases">
        <title>Draft genome of an Enterococcus thailandicus strain isolated from bovine feces.</title>
        <authorList>
            <person name="Beukers A.G."/>
            <person name="Zaheer R."/>
            <person name="Goji N."/>
            <person name="Cook S.R."/>
            <person name="Amoako K."/>
            <person name="Chaves A.V."/>
            <person name="Ward M.P."/>
            <person name="Mcallister T.A."/>
        </authorList>
    </citation>
    <scope>NUCLEOTIDE SEQUENCE [LARGE SCALE GENOMIC DNA]</scope>
    <source>
        <strain evidence="19 20">F0711D 46</strain>
    </source>
</reference>
<dbReference type="InterPro" id="IPR012338">
    <property type="entry name" value="Beta-lactam/transpept-like"/>
</dbReference>
<keyword evidence="2" id="KW-0121">Carboxypeptidase</keyword>
<dbReference type="Pfam" id="PF00912">
    <property type="entry name" value="Transgly"/>
    <property type="match status" value="1"/>
</dbReference>
<evidence type="ECO:0000259" key="17">
    <source>
        <dbReference type="Pfam" id="PF00905"/>
    </source>
</evidence>
<keyword evidence="20" id="KW-1185">Reference proteome</keyword>
<dbReference type="InterPro" id="IPR036950">
    <property type="entry name" value="PBP_transglycosylase"/>
</dbReference>
<dbReference type="PANTHER" id="PTHR32282:SF32">
    <property type="entry name" value="PENICILLIN-BINDING PROTEIN 2A"/>
    <property type="match status" value="1"/>
</dbReference>
<evidence type="ECO:0000259" key="18">
    <source>
        <dbReference type="Pfam" id="PF00912"/>
    </source>
</evidence>
<evidence type="ECO:0000256" key="16">
    <source>
        <dbReference type="SAM" id="Phobius"/>
    </source>
</evidence>
<dbReference type="Gene3D" id="3.40.710.10">
    <property type="entry name" value="DD-peptidase/beta-lactamase superfamily"/>
    <property type="match status" value="1"/>
</dbReference>
<keyword evidence="3" id="KW-0645">Protease</keyword>
<dbReference type="GO" id="GO:0006508">
    <property type="term" value="P:proteolysis"/>
    <property type="evidence" value="ECO:0007669"/>
    <property type="project" value="UniProtKB-KW"/>
</dbReference>
<keyword evidence="9" id="KW-0573">Peptidoglycan synthesis</keyword>
<dbReference type="GO" id="GO:0009002">
    <property type="term" value="F:serine-type D-Ala-D-Ala carboxypeptidase activity"/>
    <property type="evidence" value="ECO:0007669"/>
    <property type="project" value="UniProtKB-EC"/>
</dbReference>
<evidence type="ECO:0000256" key="14">
    <source>
        <dbReference type="ARBA" id="ARBA00034000"/>
    </source>
</evidence>
<evidence type="ECO:0000256" key="1">
    <source>
        <dbReference type="ARBA" id="ARBA00022475"/>
    </source>
</evidence>
<dbReference type="GO" id="GO:0008658">
    <property type="term" value="F:penicillin binding"/>
    <property type="evidence" value="ECO:0007669"/>
    <property type="project" value="InterPro"/>
</dbReference>
<dbReference type="GO" id="GO:0008955">
    <property type="term" value="F:peptidoglycan glycosyltransferase activity"/>
    <property type="evidence" value="ECO:0007669"/>
    <property type="project" value="UniProtKB-EC"/>
</dbReference>
<keyword evidence="6 16" id="KW-0812">Transmembrane</keyword>
<keyword evidence="4" id="KW-0328">Glycosyltransferase</keyword>
<dbReference type="Gene3D" id="1.10.3810.10">
    <property type="entry name" value="Biosynthetic peptidoglycan transglycosylase-like"/>
    <property type="match status" value="1"/>
</dbReference>
<dbReference type="InterPro" id="IPR023346">
    <property type="entry name" value="Lysozyme-like_dom_sf"/>
</dbReference>
<feature type="domain" description="Penicillin-binding protein transpeptidase" evidence="17">
    <location>
        <begin position="394"/>
        <end position="636"/>
    </location>
</feature>
<evidence type="ECO:0000256" key="11">
    <source>
        <dbReference type="ARBA" id="ARBA00023136"/>
    </source>
</evidence>
<dbReference type="EMBL" id="LWMN01000013">
    <property type="protein sequence ID" value="OAQ55398.1"/>
    <property type="molecule type" value="Genomic_DNA"/>
</dbReference>
<dbReference type="GO" id="GO:0030288">
    <property type="term" value="C:outer membrane-bounded periplasmic space"/>
    <property type="evidence" value="ECO:0007669"/>
    <property type="project" value="TreeGrafter"/>
</dbReference>
<comment type="catalytic activity">
    <reaction evidence="15">
        <text>[GlcNAc-(1-&gt;4)-Mur2Ac(oyl-L-Ala-gamma-D-Glu-L-Lys-D-Ala-D-Ala)](n)-di-trans,octa-cis-undecaprenyl diphosphate + beta-D-GlcNAc-(1-&gt;4)-Mur2Ac(oyl-L-Ala-gamma-D-Glu-L-Lys-D-Ala-D-Ala)-di-trans,octa-cis-undecaprenyl diphosphate = [GlcNAc-(1-&gt;4)-Mur2Ac(oyl-L-Ala-gamma-D-Glu-L-Lys-D-Ala-D-Ala)](n+1)-di-trans,octa-cis-undecaprenyl diphosphate + di-trans,octa-cis-undecaprenyl diphosphate + H(+)</text>
        <dbReference type="Rhea" id="RHEA:23708"/>
        <dbReference type="Rhea" id="RHEA-COMP:9602"/>
        <dbReference type="Rhea" id="RHEA-COMP:9603"/>
        <dbReference type="ChEBI" id="CHEBI:15378"/>
        <dbReference type="ChEBI" id="CHEBI:58405"/>
        <dbReference type="ChEBI" id="CHEBI:60033"/>
        <dbReference type="ChEBI" id="CHEBI:78435"/>
        <dbReference type="EC" id="2.4.99.28"/>
    </reaction>
</comment>
<evidence type="ECO:0000256" key="13">
    <source>
        <dbReference type="ARBA" id="ARBA00023316"/>
    </source>
</evidence>
<keyword evidence="10 16" id="KW-1133">Transmembrane helix</keyword>
<dbReference type="Gene3D" id="3.40.50.12800">
    <property type="match status" value="1"/>
</dbReference>
<evidence type="ECO:0000256" key="9">
    <source>
        <dbReference type="ARBA" id="ARBA00022984"/>
    </source>
</evidence>
<evidence type="ECO:0000256" key="7">
    <source>
        <dbReference type="ARBA" id="ARBA00022801"/>
    </source>
</evidence>
<evidence type="ECO:0000313" key="20">
    <source>
        <dbReference type="Proteomes" id="UP000078516"/>
    </source>
</evidence>
<evidence type="ECO:0000313" key="19">
    <source>
        <dbReference type="EMBL" id="OAQ55398.1"/>
    </source>
</evidence>
<dbReference type="GO" id="GO:0008360">
    <property type="term" value="P:regulation of cell shape"/>
    <property type="evidence" value="ECO:0007669"/>
    <property type="project" value="UniProtKB-KW"/>
</dbReference>
<dbReference type="Pfam" id="PF00905">
    <property type="entry name" value="Transpeptidase"/>
    <property type="match status" value="1"/>
</dbReference>
<feature type="transmembrane region" description="Helical" evidence="16">
    <location>
        <begin position="31"/>
        <end position="56"/>
    </location>
</feature>
<dbReference type="GO" id="GO:0009252">
    <property type="term" value="P:peptidoglycan biosynthetic process"/>
    <property type="evidence" value="ECO:0007669"/>
    <property type="project" value="UniProtKB-KW"/>
</dbReference>
<dbReference type="InterPro" id="IPR001460">
    <property type="entry name" value="PCN-bd_Tpept"/>
</dbReference>
<keyword evidence="1" id="KW-1003">Cell membrane</keyword>
<keyword evidence="5" id="KW-0808">Transferase</keyword>
<dbReference type="SUPFAM" id="SSF56601">
    <property type="entry name" value="beta-lactamase/transpeptidase-like"/>
    <property type="match status" value="1"/>
</dbReference>
<evidence type="ECO:0000256" key="2">
    <source>
        <dbReference type="ARBA" id="ARBA00022645"/>
    </source>
</evidence>
<keyword evidence="8" id="KW-0133">Cell shape</keyword>
<keyword evidence="13" id="KW-0961">Cell wall biogenesis/degradation</keyword>